<evidence type="ECO:0000259" key="11">
    <source>
        <dbReference type="Pfam" id="PF03946"/>
    </source>
</evidence>
<dbReference type="HAMAP" id="MF_00736">
    <property type="entry name" value="Ribosomal_uL11"/>
    <property type="match status" value="1"/>
</dbReference>
<comment type="caution">
    <text evidence="12">The sequence shown here is derived from an EMBL/GenBank/DDBJ whole genome shotgun (WGS) entry which is preliminary data.</text>
</comment>
<dbReference type="Proteomes" id="UP000216943">
    <property type="component" value="Unassembled WGS sequence"/>
</dbReference>
<comment type="similarity">
    <text evidence="1 5 6">Belongs to the universal ribosomal protein uL11 family.</text>
</comment>
<keyword evidence="5 7" id="KW-0699">rRNA-binding</keyword>
<proteinExistence type="inferred from homology"/>
<comment type="subunit">
    <text evidence="5">Part of the ribosomal stalk of the 50S ribosomal subunit. Interacts with L10 and the large rRNA to form the base of the stalk. L10 forms an elongated spine to which L12 dimers bind in a sequential fashion forming a multimeric L10(L12)X complex.</text>
</comment>
<dbReference type="GO" id="GO:0003735">
    <property type="term" value="F:structural constituent of ribosome"/>
    <property type="evidence" value="ECO:0007669"/>
    <property type="project" value="InterPro"/>
</dbReference>
<feature type="coiled-coil region" evidence="8">
    <location>
        <begin position="158"/>
        <end position="185"/>
    </location>
</feature>
<dbReference type="PANTHER" id="PTHR11661">
    <property type="entry name" value="60S RIBOSOMAL PROTEIN L12"/>
    <property type="match status" value="1"/>
</dbReference>
<dbReference type="CDD" id="cd00349">
    <property type="entry name" value="Ribosomal_L11"/>
    <property type="match status" value="1"/>
</dbReference>
<evidence type="ECO:0000313" key="12">
    <source>
        <dbReference type="EMBL" id="PAK21190.1"/>
    </source>
</evidence>
<keyword evidence="8" id="KW-0175">Coiled coil</keyword>
<feature type="region of interest" description="Disordered" evidence="9">
    <location>
        <begin position="185"/>
        <end position="204"/>
    </location>
</feature>
<dbReference type="InterPro" id="IPR006519">
    <property type="entry name" value="Ribosomal_uL11_bac-typ"/>
</dbReference>
<dbReference type="EMBL" id="NQNY01000010">
    <property type="protein sequence ID" value="PAK21190.1"/>
    <property type="molecule type" value="Genomic_DNA"/>
</dbReference>
<sequence>MAAPLIRNGKKVAKIAKLQFNAGQAKPGPALAGVGIKMPDFTKAFNDQTKDRGNEPVPVEITVYTDKTFDFKLFTSPASYKIKQAAKLKSGSANAKANIAGEITLKQLEEIAQYKLPDLNTRDLHAAMSSIAGTARNMGVLIQGWDDIAAAKAKAAVEKKAIARSEKMEAELKAAEHDLVDSKDKEIKVVTHADEKETSEGGNQ</sequence>
<evidence type="ECO:0000256" key="3">
    <source>
        <dbReference type="ARBA" id="ARBA00022980"/>
    </source>
</evidence>
<evidence type="ECO:0000256" key="4">
    <source>
        <dbReference type="ARBA" id="ARBA00023274"/>
    </source>
</evidence>
<keyword evidence="3 5" id="KW-0689">Ribosomal protein</keyword>
<dbReference type="GO" id="GO:0006412">
    <property type="term" value="P:translation"/>
    <property type="evidence" value="ECO:0007669"/>
    <property type="project" value="UniProtKB-UniRule"/>
</dbReference>
<evidence type="ECO:0000256" key="5">
    <source>
        <dbReference type="HAMAP-Rule" id="MF_00736"/>
    </source>
</evidence>
<dbReference type="InterPro" id="IPR036769">
    <property type="entry name" value="Ribosomal_uL11_C_sf"/>
</dbReference>
<dbReference type="InterPro" id="IPR000911">
    <property type="entry name" value="Ribosomal_uL11"/>
</dbReference>
<dbReference type="RefSeq" id="WP_095334919.1">
    <property type="nucleotide sequence ID" value="NZ_NQNY01000010.1"/>
</dbReference>
<keyword evidence="5 7" id="KW-0694">RNA-binding</keyword>
<comment type="PTM">
    <text evidence="5 7">One or more lysine residues are methylated.</text>
</comment>
<dbReference type="OrthoDB" id="9802408at2"/>
<dbReference type="Pfam" id="PF00298">
    <property type="entry name" value="Ribosomal_L11"/>
    <property type="match status" value="1"/>
</dbReference>
<dbReference type="InterPro" id="IPR036796">
    <property type="entry name" value="Ribosomal_uL11_N_sf"/>
</dbReference>
<dbReference type="AlphaFoldDB" id="A0A269TJ31"/>
<accession>A0A269TJ31</accession>
<dbReference type="Gene3D" id="1.10.10.250">
    <property type="entry name" value="Ribosomal protein L11, C-terminal domain"/>
    <property type="match status" value="1"/>
</dbReference>
<dbReference type="Pfam" id="PF03946">
    <property type="entry name" value="Ribosomal_L11_N"/>
    <property type="match status" value="1"/>
</dbReference>
<dbReference type="GO" id="GO:0022625">
    <property type="term" value="C:cytosolic large ribosomal subunit"/>
    <property type="evidence" value="ECO:0007669"/>
    <property type="project" value="TreeGrafter"/>
</dbReference>
<reference evidence="13" key="1">
    <citation type="submission" date="2017-08" db="EMBL/GenBank/DDBJ databases">
        <authorList>
            <person name="Alvarez-Ponce D."/>
            <person name="Weitzman C.L."/>
            <person name="Tillett R.L."/>
            <person name="Sandmeier F.C."/>
            <person name="Tracy C.R."/>
        </authorList>
    </citation>
    <scope>NUCLEOTIDE SEQUENCE [LARGE SCALE GENOMIC DNA]</scope>
    <source>
        <strain evidence="13">723</strain>
    </source>
</reference>
<evidence type="ECO:0000256" key="2">
    <source>
        <dbReference type="ARBA" id="ARBA00022481"/>
    </source>
</evidence>
<dbReference type="NCBIfam" id="TIGR01632">
    <property type="entry name" value="L11_bact"/>
    <property type="match status" value="1"/>
</dbReference>
<evidence type="ECO:0000256" key="8">
    <source>
        <dbReference type="SAM" id="Coils"/>
    </source>
</evidence>
<dbReference type="PANTHER" id="PTHR11661:SF1">
    <property type="entry name" value="LARGE RIBOSOMAL SUBUNIT PROTEIN UL11M"/>
    <property type="match status" value="1"/>
</dbReference>
<dbReference type="GO" id="GO:0070180">
    <property type="term" value="F:large ribosomal subunit rRNA binding"/>
    <property type="evidence" value="ECO:0007669"/>
    <property type="project" value="UniProtKB-UniRule"/>
</dbReference>
<evidence type="ECO:0000256" key="1">
    <source>
        <dbReference type="ARBA" id="ARBA00010537"/>
    </source>
</evidence>
<dbReference type="SUPFAM" id="SSF46906">
    <property type="entry name" value="Ribosomal protein L11, C-terminal domain"/>
    <property type="match status" value="1"/>
</dbReference>
<dbReference type="InterPro" id="IPR020784">
    <property type="entry name" value="Ribosomal_uL11_N"/>
</dbReference>
<dbReference type="InterPro" id="IPR020783">
    <property type="entry name" value="Ribosomal_uL11_C"/>
</dbReference>
<evidence type="ECO:0000259" key="10">
    <source>
        <dbReference type="Pfam" id="PF00298"/>
    </source>
</evidence>
<keyword evidence="4 5" id="KW-0687">Ribonucleoprotein</keyword>
<feature type="domain" description="Large ribosomal subunit protein uL11 N-terminal" evidence="11">
    <location>
        <begin position="17"/>
        <end position="69"/>
    </location>
</feature>
<keyword evidence="2 5" id="KW-0488">Methylation</keyword>
<protein>
    <recommendedName>
        <fullName evidence="5">Large ribosomal subunit protein uL11</fullName>
    </recommendedName>
</protein>
<evidence type="ECO:0000313" key="13">
    <source>
        <dbReference type="Proteomes" id="UP000216943"/>
    </source>
</evidence>
<name>A0A269TJ31_9BACT</name>
<evidence type="ECO:0000256" key="6">
    <source>
        <dbReference type="RuleBase" id="RU003978"/>
    </source>
</evidence>
<gene>
    <name evidence="5 12" type="primary">rplK</name>
    <name evidence="12" type="ORF">CJJ23_03190</name>
</gene>
<comment type="function">
    <text evidence="5 7">Forms part of the ribosomal stalk which helps the ribosome interact with GTP-bound translation factors.</text>
</comment>
<dbReference type="Gene3D" id="3.30.1550.10">
    <property type="entry name" value="Ribosomal protein L11/L12, N-terminal domain"/>
    <property type="match status" value="1"/>
</dbReference>
<dbReference type="SUPFAM" id="SSF54747">
    <property type="entry name" value="Ribosomal L11/L12e N-terminal domain"/>
    <property type="match status" value="1"/>
</dbReference>
<evidence type="ECO:0000256" key="7">
    <source>
        <dbReference type="RuleBase" id="RU003979"/>
    </source>
</evidence>
<dbReference type="SMART" id="SM00649">
    <property type="entry name" value="RL11"/>
    <property type="match status" value="1"/>
</dbReference>
<organism evidence="12 13">
    <name type="scientific">Mycoplasmopsis agassizii</name>
    <dbReference type="NCBI Taxonomy" id="33922"/>
    <lineage>
        <taxon>Bacteria</taxon>
        <taxon>Bacillati</taxon>
        <taxon>Mycoplasmatota</taxon>
        <taxon>Mycoplasmoidales</taxon>
        <taxon>Metamycoplasmataceae</taxon>
        <taxon>Mycoplasmopsis</taxon>
    </lineage>
</organism>
<evidence type="ECO:0000256" key="9">
    <source>
        <dbReference type="SAM" id="MobiDB-lite"/>
    </source>
</evidence>
<feature type="domain" description="Large ribosomal subunit protein uL11 C-terminal" evidence="10">
    <location>
        <begin position="75"/>
        <end position="141"/>
    </location>
</feature>